<sequence length="50" mass="5840">ETQLPHKQQIRSQIKYYGLKRGQVFKIMRTSGRYVTLSNLLLKVCFALIA</sequence>
<dbReference type="InterPro" id="IPR000783">
    <property type="entry name" value="RNA_pol_subH/Rpb5_C"/>
</dbReference>
<feature type="domain" description="RNA polymerase subunit H/Rpb5 C-terminal" evidence="1">
    <location>
        <begin position="1"/>
        <end position="35"/>
    </location>
</feature>
<dbReference type="Proteomes" id="UP000232722">
    <property type="component" value="Unassembled WGS sequence"/>
</dbReference>
<dbReference type="AlphaFoldDB" id="A0A2N0QDT3"/>
<protein>
    <recommendedName>
        <fullName evidence="1">RNA polymerase subunit H/Rpb5 C-terminal domain-containing protein</fullName>
    </recommendedName>
</protein>
<reference evidence="2 3" key="1">
    <citation type="submission" date="2016-04" db="EMBL/GenBank/DDBJ databases">
        <title>Genome analyses suggest a sexual origin of heterokaryosis in a supposedly ancient asexual fungus.</title>
        <authorList>
            <person name="Ropars J."/>
            <person name="Sedzielewska K."/>
            <person name="Noel J."/>
            <person name="Charron P."/>
            <person name="Farinelli L."/>
            <person name="Marton T."/>
            <person name="Kruger M."/>
            <person name="Pelin A."/>
            <person name="Brachmann A."/>
            <person name="Corradi N."/>
        </authorList>
    </citation>
    <scope>NUCLEOTIDE SEQUENCE [LARGE SCALE GENOMIC DNA]</scope>
    <source>
        <strain evidence="2 3">A5</strain>
    </source>
</reference>
<dbReference type="EMBL" id="LLXJ01000021">
    <property type="protein sequence ID" value="PKC17228.1"/>
    <property type="molecule type" value="Genomic_DNA"/>
</dbReference>
<organism evidence="2 3">
    <name type="scientific">Rhizophagus irregularis</name>
    <dbReference type="NCBI Taxonomy" id="588596"/>
    <lineage>
        <taxon>Eukaryota</taxon>
        <taxon>Fungi</taxon>
        <taxon>Fungi incertae sedis</taxon>
        <taxon>Mucoromycota</taxon>
        <taxon>Glomeromycotina</taxon>
        <taxon>Glomeromycetes</taxon>
        <taxon>Glomerales</taxon>
        <taxon>Glomeraceae</taxon>
        <taxon>Rhizophagus</taxon>
    </lineage>
</organism>
<evidence type="ECO:0000313" key="3">
    <source>
        <dbReference type="Proteomes" id="UP000232722"/>
    </source>
</evidence>
<evidence type="ECO:0000259" key="1">
    <source>
        <dbReference type="Pfam" id="PF01191"/>
    </source>
</evidence>
<proteinExistence type="predicted"/>
<feature type="non-terminal residue" evidence="2">
    <location>
        <position position="1"/>
    </location>
</feature>
<reference evidence="2 3" key="2">
    <citation type="submission" date="2017-09" db="EMBL/GenBank/DDBJ databases">
        <title>Extensive intraspecific genome diversity in a model arbuscular mycorrhizal fungus.</title>
        <authorList>
            <person name="Chen E.C."/>
            <person name="Morin E."/>
            <person name="Beaudet D."/>
            <person name="Noel J."/>
            <person name="Ndikumana S."/>
            <person name="Charron P."/>
            <person name="St-Onge C."/>
            <person name="Giorgi J."/>
            <person name="Grigoriev I.V."/>
            <person name="Roux C."/>
            <person name="Martin F.M."/>
            <person name="Corradi N."/>
        </authorList>
    </citation>
    <scope>NUCLEOTIDE SEQUENCE [LARGE SCALE GENOMIC DNA]</scope>
    <source>
        <strain evidence="2 3">A5</strain>
    </source>
</reference>
<accession>A0A2N0QDT3</accession>
<comment type="caution">
    <text evidence="2">The sequence shown here is derived from an EMBL/GenBank/DDBJ whole genome shotgun (WGS) entry which is preliminary data.</text>
</comment>
<dbReference type="Pfam" id="PF01191">
    <property type="entry name" value="RNA_pol_Rpb5_C"/>
    <property type="match status" value="1"/>
</dbReference>
<evidence type="ECO:0000313" key="2">
    <source>
        <dbReference type="EMBL" id="PKC17228.1"/>
    </source>
</evidence>
<name>A0A2N0QDT3_9GLOM</name>
<gene>
    <name evidence="2" type="ORF">RhiirA5_346573</name>
</gene>